<dbReference type="SUPFAM" id="SSF50978">
    <property type="entry name" value="WD40 repeat-like"/>
    <property type="match status" value="1"/>
</dbReference>
<name>A0ABR2K1N2_9EUKA</name>
<keyword evidence="1" id="KW-0853">WD repeat</keyword>
<reference evidence="2 3" key="1">
    <citation type="submission" date="2024-04" db="EMBL/GenBank/DDBJ databases">
        <title>Tritrichomonas musculus Genome.</title>
        <authorList>
            <person name="Alves-Ferreira E."/>
            <person name="Grigg M."/>
            <person name="Lorenzi H."/>
            <person name="Galac M."/>
        </authorList>
    </citation>
    <scope>NUCLEOTIDE SEQUENCE [LARGE SCALE GENOMIC DNA]</scope>
    <source>
        <strain evidence="2 3">EAF2021</strain>
    </source>
</reference>
<dbReference type="InterPro" id="IPR015943">
    <property type="entry name" value="WD40/YVTN_repeat-like_dom_sf"/>
</dbReference>
<protein>
    <recommendedName>
        <fullName evidence="4">Anaphase-promoting complex subunit 4 WD40 domain-containing protein</fullName>
    </recommendedName>
</protein>
<dbReference type="InterPro" id="IPR036322">
    <property type="entry name" value="WD40_repeat_dom_sf"/>
</dbReference>
<sequence>MIENAVFPKIEDVRNLMNGTKQLVKTANVVDILSTYASNCSKQISDFCIDRAIRKKTKDIDILSSLPAPIEMNLTNETPDLKKNTTLNEYKNSDKMNQQPSLVTSYPVVSIAKSWSQANFLAGSLNNAFYFPIESFFNQKISNQDENQNIETDFHSNQLSTTFFPPGNQMSFCRNACFHPSDALCAISKDNSIYLYDISSQYVRNENTNDHVITKHKLKLISSLLNTHKSCITGLTFSPDGSHFASSSLDSSIKTYDLVRSETIYNINTKKKITYLDSSLNGQFIGATTDTGNLILFDDRQEGSTASISAHKYRASTLSFNTDSQYIATAGSDKSVALFDIRQPISSVFRLYKHYGTPISICFDNFGNLWSSTTDGELQAWNMSNARNVFSTQLTRSDEEEKSQSNSIFKILFIGTTNSILYSIGHGELRLMELNDETFNNNEQTLFNFA</sequence>
<dbReference type="PANTHER" id="PTHR14604:SF3">
    <property type="entry name" value="SPERM-ASSOCIATED ANTIGEN 16 PROTEIN"/>
    <property type="match status" value="1"/>
</dbReference>
<comment type="caution">
    <text evidence="2">The sequence shown here is derived from an EMBL/GenBank/DDBJ whole genome shotgun (WGS) entry which is preliminary data.</text>
</comment>
<dbReference type="EMBL" id="JAPFFF010000008">
    <property type="protein sequence ID" value="KAK8884881.1"/>
    <property type="molecule type" value="Genomic_DNA"/>
</dbReference>
<dbReference type="PANTHER" id="PTHR14604">
    <property type="entry name" value="WD40 REPEAT PF20"/>
    <property type="match status" value="1"/>
</dbReference>
<dbReference type="Gene3D" id="2.130.10.10">
    <property type="entry name" value="YVTN repeat-like/Quinoprotein amine dehydrogenase"/>
    <property type="match status" value="2"/>
</dbReference>
<accession>A0ABR2K1N2</accession>
<dbReference type="SMART" id="SM00320">
    <property type="entry name" value="WD40"/>
    <property type="match status" value="5"/>
</dbReference>
<dbReference type="Proteomes" id="UP001470230">
    <property type="component" value="Unassembled WGS sequence"/>
</dbReference>
<dbReference type="InterPro" id="IPR001680">
    <property type="entry name" value="WD40_rpt"/>
</dbReference>
<dbReference type="PROSITE" id="PS50294">
    <property type="entry name" value="WD_REPEATS_REGION"/>
    <property type="match status" value="2"/>
</dbReference>
<evidence type="ECO:0000313" key="2">
    <source>
        <dbReference type="EMBL" id="KAK8884881.1"/>
    </source>
</evidence>
<dbReference type="PROSITE" id="PS50082">
    <property type="entry name" value="WD_REPEATS_2"/>
    <property type="match status" value="2"/>
</dbReference>
<dbReference type="InterPro" id="IPR050995">
    <property type="entry name" value="WD-F-box_domain-protein"/>
</dbReference>
<evidence type="ECO:0000256" key="1">
    <source>
        <dbReference type="PROSITE-ProRule" id="PRU00221"/>
    </source>
</evidence>
<dbReference type="Pfam" id="PF00400">
    <property type="entry name" value="WD40"/>
    <property type="match status" value="2"/>
</dbReference>
<feature type="repeat" description="WD" evidence="1">
    <location>
        <begin position="225"/>
        <end position="266"/>
    </location>
</feature>
<evidence type="ECO:0008006" key="4">
    <source>
        <dbReference type="Google" id="ProtNLM"/>
    </source>
</evidence>
<organism evidence="2 3">
    <name type="scientific">Tritrichomonas musculus</name>
    <dbReference type="NCBI Taxonomy" id="1915356"/>
    <lineage>
        <taxon>Eukaryota</taxon>
        <taxon>Metamonada</taxon>
        <taxon>Parabasalia</taxon>
        <taxon>Tritrichomonadida</taxon>
        <taxon>Tritrichomonadidae</taxon>
        <taxon>Tritrichomonas</taxon>
    </lineage>
</organism>
<keyword evidence="3" id="KW-1185">Reference proteome</keyword>
<evidence type="ECO:0000313" key="3">
    <source>
        <dbReference type="Proteomes" id="UP001470230"/>
    </source>
</evidence>
<proteinExistence type="predicted"/>
<gene>
    <name evidence="2" type="ORF">M9Y10_044002</name>
</gene>
<feature type="repeat" description="WD" evidence="1">
    <location>
        <begin position="308"/>
        <end position="342"/>
    </location>
</feature>